<keyword evidence="2" id="KW-1185">Reference proteome</keyword>
<accession>A0ABP7K692</accession>
<evidence type="ECO:0000313" key="1">
    <source>
        <dbReference type="EMBL" id="GAA3865847.1"/>
    </source>
</evidence>
<name>A0ABP7K692_9ACTN</name>
<gene>
    <name evidence="1" type="ORF">GCM10022207_32830</name>
</gene>
<comment type="caution">
    <text evidence="1">The sequence shown here is derived from an EMBL/GenBank/DDBJ whole genome shotgun (WGS) entry which is preliminary data.</text>
</comment>
<dbReference type="EMBL" id="BAAAZA010000008">
    <property type="protein sequence ID" value="GAA3865847.1"/>
    <property type="molecule type" value="Genomic_DNA"/>
</dbReference>
<dbReference type="RefSeq" id="WP_345548957.1">
    <property type="nucleotide sequence ID" value="NZ_BAAAZA010000008.1"/>
</dbReference>
<evidence type="ECO:0000313" key="2">
    <source>
        <dbReference type="Proteomes" id="UP001501563"/>
    </source>
</evidence>
<proteinExistence type="predicted"/>
<reference evidence="2" key="1">
    <citation type="journal article" date="2019" name="Int. J. Syst. Evol. Microbiol.">
        <title>The Global Catalogue of Microorganisms (GCM) 10K type strain sequencing project: providing services to taxonomists for standard genome sequencing and annotation.</title>
        <authorList>
            <consortium name="The Broad Institute Genomics Platform"/>
            <consortium name="The Broad Institute Genome Sequencing Center for Infectious Disease"/>
            <person name="Wu L."/>
            <person name="Ma J."/>
        </authorList>
    </citation>
    <scope>NUCLEOTIDE SEQUENCE [LARGE SCALE GENOMIC DNA]</scope>
    <source>
        <strain evidence="2">JCM 16578</strain>
    </source>
</reference>
<protein>
    <submittedName>
        <fullName evidence="1">Uncharacterized protein</fullName>
    </submittedName>
</protein>
<dbReference type="Proteomes" id="UP001501563">
    <property type="component" value="Unassembled WGS sequence"/>
</dbReference>
<sequence length="89" mass="9416">MSVKKDLGNTPAGMVVTGLFELAKAAKAFRFEKEEGGTYRAAFPVNVSPALSGKVEIMKGPNGALSLKWMPSKTIPGQAKGKTVKKSPH</sequence>
<organism evidence="1 2">
    <name type="scientific">Streptomyces lannensis</name>
    <dbReference type="NCBI Taxonomy" id="766498"/>
    <lineage>
        <taxon>Bacteria</taxon>
        <taxon>Bacillati</taxon>
        <taxon>Actinomycetota</taxon>
        <taxon>Actinomycetes</taxon>
        <taxon>Kitasatosporales</taxon>
        <taxon>Streptomycetaceae</taxon>
        <taxon>Streptomyces</taxon>
    </lineage>
</organism>